<dbReference type="AlphaFoldDB" id="A0A1S6HY62"/>
<accession>A0A1S6HY62</accession>
<reference evidence="14 15" key="1">
    <citation type="submission" date="2016-03" db="EMBL/GenBank/DDBJ databases">
        <title>Complete genome sequence of Shewanella psychrophila WP2, a deep sea bacterium isolated from west Pacific sediment.</title>
        <authorList>
            <person name="Xu G."/>
            <person name="Jian H."/>
        </authorList>
    </citation>
    <scope>NUCLEOTIDE SEQUENCE [LARGE SCALE GENOMIC DNA]</scope>
    <source>
        <strain evidence="14 15">WP2</strain>
    </source>
</reference>
<evidence type="ECO:0000256" key="2">
    <source>
        <dbReference type="ARBA" id="ARBA00001947"/>
    </source>
</evidence>
<comment type="catalytic activity">
    <reaction evidence="1">
        <text>Hydrolyzes the link between N-acetylmuramoyl residues and L-amino acid residues in certain cell-wall glycopeptides.</text>
        <dbReference type="EC" id="3.5.1.28"/>
    </reaction>
</comment>
<dbReference type="NCBIfam" id="NF008758">
    <property type="entry name" value="PRK11789.1"/>
    <property type="match status" value="1"/>
</dbReference>
<dbReference type="GO" id="GO:0071555">
    <property type="term" value="P:cell wall organization"/>
    <property type="evidence" value="ECO:0007669"/>
    <property type="project" value="UniProtKB-KW"/>
</dbReference>
<keyword evidence="6" id="KW-0963">Cytoplasm</keyword>
<feature type="domain" description="N-acetylmuramoyl-L-alanine amidase" evidence="13">
    <location>
        <begin position="43"/>
        <end position="193"/>
    </location>
</feature>
<evidence type="ECO:0000259" key="13">
    <source>
        <dbReference type="SMART" id="SM00644"/>
    </source>
</evidence>
<dbReference type="Pfam" id="PF01510">
    <property type="entry name" value="Amidase_2"/>
    <property type="match status" value="1"/>
</dbReference>
<dbReference type="GO" id="GO:0009253">
    <property type="term" value="P:peptidoglycan catabolic process"/>
    <property type="evidence" value="ECO:0007669"/>
    <property type="project" value="InterPro"/>
</dbReference>
<keyword evidence="8" id="KW-0378">Hydrolase</keyword>
<proteinExistence type="inferred from homology"/>
<dbReference type="GO" id="GO:0008745">
    <property type="term" value="F:N-acetylmuramoyl-L-alanine amidase activity"/>
    <property type="evidence" value="ECO:0007669"/>
    <property type="project" value="UniProtKB-EC"/>
</dbReference>
<evidence type="ECO:0000256" key="10">
    <source>
        <dbReference type="ARBA" id="ARBA00023316"/>
    </source>
</evidence>
<evidence type="ECO:0000256" key="4">
    <source>
        <dbReference type="ARBA" id="ARBA00007553"/>
    </source>
</evidence>
<organism evidence="14 15">
    <name type="scientific">Shewanella psychrophila</name>
    <dbReference type="NCBI Taxonomy" id="225848"/>
    <lineage>
        <taxon>Bacteria</taxon>
        <taxon>Pseudomonadati</taxon>
        <taxon>Pseudomonadota</taxon>
        <taxon>Gammaproteobacteria</taxon>
        <taxon>Alteromonadales</taxon>
        <taxon>Shewanellaceae</taxon>
        <taxon>Shewanella</taxon>
    </lineage>
</organism>
<dbReference type="InterPro" id="IPR002502">
    <property type="entry name" value="Amidase_domain"/>
</dbReference>
<dbReference type="EMBL" id="CP014782">
    <property type="protein sequence ID" value="AQS40451.1"/>
    <property type="molecule type" value="Genomic_DNA"/>
</dbReference>
<dbReference type="KEGG" id="spsw:Sps_05382"/>
<dbReference type="InterPro" id="IPR036505">
    <property type="entry name" value="Amidase/PGRP_sf"/>
</dbReference>
<dbReference type="PANTHER" id="PTHR30417">
    <property type="entry name" value="N-ACETYLMURAMOYL-L-ALANINE AMIDASE AMID"/>
    <property type="match status" value="1"/>
</dbReference>
<keyword evidence="9" id="KW-0862">Zinc</keyword>
<gene>
    <name evidence="14" type="ORF">Sps_05382</name>
</gene>
<evidence type="ECO:0000256" key="9">
    <source>
        <dbReference type="ARBA" id="ARBA00022833"/>
    </source>
</evidence>
<evidence type="ECO:0000256" key="8">
    <source>
        <dbReference type="ARBA" id="ARBA00022801"/>
    </source>
</evidence>
<keyword evidence="10" id="KW-0961">Cell wall biogenesis/degradation</keyword>
<dbReference type="GO" id="GO:0005737">
    <property type="term" value="C:cytoplasm"/>
    <property type="evidence" value="ECO:0007669"/>
    <property type="project" value="UniProtKB-SubCell"/>
</dbReference>
<comment type="similarity">
    <text evidence="4">Belongs to the N-acetylmuramoyl-L-alanine amidase 2 family.</text>
</comment>
<evidence type="ECO:0000256" key="11">
    <source>
        <dbReference type="ARBA" id="ARBA00039257"/>
    </source>
</evidence>
<dbReference type="GO" id="GO:0009254">
    <property type="term" value="P:peptidoglycan turnover"/>
    <property type="evidence" value="ECO:0007669"/>
    <property type="project" value="TreeGrafter"/>
</dbReference>
<evidence type="ECO:0000313" key="14">
    <source>
        <dbReference type="EMBL" id="AQS40451.1"/>
    </source>
</evidence>
<dbReference type="CDD" id="cd06583">
    <property type="entry name" value="PGRP"/>
    <property type="match status" value="1"/>
</dbReference>
<protein>
    <recommendedName>
        <fullName evidence="11">1,6-anhydro-N-acetylmuramyl-L-alanine amidase AmpD</fullName>
        <ecNumber evidence="5">3.5.1.28</ecNumber>
    </recommendedName>
    <alternativeName>
        <fullName evidence="12">N-acetylmuramoyl-L-alanine amidase</fullName>
    </alternativeName>
</protein>
<keyword evidence="15" id="KW-1185">Reference proteome</keyword>
<evidence type="ECO:0000256" key="1">
    <source>
        <dbReference type="ARBA" id="ARBA00001561"/>
    </source>
</evidence>
<dbReference type="GO" id="GO:0046872">
    <property type="term" value="F:metal ion binding"/>
    <property type="evidence" value="ECO:0007669"/>
    <property type="project" value="UniProtKB-KW"/>
</dbReference>
<dbReference type="STRING" id="225848.Sps_05382"/>
<keyword evidence="7" id="KW-0479">Metal-binding</keyword>
<dbReference type="Proteomes" id="UP000189545">
    <property type="component" value="Chromosome"/>
</dbReference>
<dbReference type="SMART" id="SM00644">
    <property type="entry name" value="Ami_2"/>
    <property type="match status" value="1"/>
</dbReference>
<sequence>MRGLTGKVLIRYDGFRVNLLLIKAKLVPSFELGWADGIKRCVSPHFNSRPDNEVSLLVIHNISLPAGCFDTPFIGQLFQGCLDIAADPSFKDLEGLEVSAHFLIRRDGNIIQYVSCDERAWHAGVSSFHGRQGCNDFAVGIELEGTDTQDYTELQYQELVRLTLGLMARYPMLNLDAIVGHCDIAPGRKTDPGDCFDWIRYKHELTLGLSQ</sequence>
<evidence type="ECO:0000256" key="12">
    <source>
        <dbReference type="ARBA" id="ARBA00042615"/>
    </source>
</evidence>
<dbReference type="EC" id="3.5.1.28" evidence="5"/>
<comment type="subcellular location">
    <subcellularLocation>
        <location evidence="3">Cytoplasm</location>
    </subcellularLocation>
</comment>
<evidence type="ECO:0000256" key="3">
    <source>
        <dbReference type="ARBA" id="ARBA00004496"/>
    </source>
</evidence>
<evidence type="ECO:0000256" key="5">
    <source>
        <dbReference type="ARBA" id="ARBA00011901"/>
    </source>
</evidence>
<dbReference type="SUPFAM" id="SSF55846">
    <property type="entry name" value="N-acetylmuramoyl-L-alanine amidase-like"/>
    <property type="match status" value="1"/>
</dbReference>
<dbReference type="PANTHER" id="PTHR30417:SF4">
    <property type="entry name" value="1,6-ANHYDRO-N-ACETYLMURAMYL-L-ALANINE AMIDASE AMPD"/>
    <property type="match status" value="1"/>
</dbReference>
<evidence type="ECO:0000313" key="15">
    <source>
        <dbReference type="Proteomes" id="UP000189545"/>
    </source>
</evidence>
<comment type="cofactor">
    <cofactor evidence="2">
        <name>Zn(2+)</name>
        <dbReference type="ChEBI" id="CHEBI:29105"/>
    </cofactor>
</comment>
<evidence type="ECO:0000256" key="7">
    <source>
        <dbReference type="ARBA" id="ARBA00022723"/>
    </source>
</evidence>
<dbReference type="Gene3D" id="3.40.80.10">
    <property type="entry name" value="Peptidoglycan recognition protein-like"/>
    <property type="match status" value="1"/>
</dbReference>
<name>A0A1S6HY62_9GAMM</name>
<evidence type="ECO:0000256" key="6">
    <source>
        <dbReference type="ARBA" id="ARBA00022490"/>
    </source>
</evidence>
<dbReference type="InterPro" id="IPR051206">
    <property type="entry name" value="NAMLAA_amidase_2"/>
</dbReference>